<feature type="transmembrane region" description="Helical" evidence="6">
    <location>
        <begin position="178"/>
        <end position="195"/>
    </location>
</feature>
<evidence type="ECO:0000313" key="7">
    <source>
        <dbReference type="EMBL" id="KAH7289342.1"/>
    </source>
</evidence>
<dbReference type="PANTHER" id="PTHR33596:SF17">
    <property type="entry name" value="COLD-REGULATED 413 INNER MEMBRANE PROTEIN 1, CHLOROPLASTIC-RELATED"/>
    <property type="match status" value="1"/>
</dbReference>
<accession>A0A8T2QYX9</accession>
<sequence>MALLQASRSICCTHKPHPVTSARRSSDVVQVQFSSTFSSHAPRGVPPLSLSLLKVKNEIAGVRSRIGNSGKGGACATVSSITLSAETLRWVFTCAAAAALFLKEASVTKSIIVPLLALQAPRCVVTAIRGEYGMWAAFLAILVKLFYQIPGELQLPLAFVLLLITAPAQVLDFRGTTAALITAACVAAYLAYEHFSKGDVKDCFKGISIFASIAVIVLIAVPLTIFFGGY</sequence>
<dbReference type="GO" id="GO:0016020">
    <property type="term" value="C:membrane"/>
    <property type="evidence" value="ECO:0007669"/>
    <property type="project" value="UniProtKB-SubCell"/>
</dbReference>
<evidence type="ECO:0000256" key="6">
    <source>
        <dbReference type="SAM" id="Phobius"/>
    </source>
</evidence>
<dbReference type="AlphaFoldDB" id="A0A8T2QYX9"/>
<dbReference type="PANTHER" id="PTHR33596">
    <property type="entry name" value="COLD-REGULATED 413 PLASMA MEMBRANE PROTEIN 2"/>
    <property type="match status" value="1"/>
</dbReference>
<dbReference type="OrthoDB" id="1928310at2759"/>
<keyword evidence="4 6" id="KW-1133">Transmembrane helix</keyword>
<comment type="subcellular location">
    <subcellularLocation>
        <location evidence="1">Membrane</location>
        <topology evidence="1">Multi-pass membrane protein</topology>
    </subcellularLocation>
</comment>
<comment type="similarity">
    <text evidence="2">Belongs to the Cold-regulated 413 protein family.</text>
</comment>
<organism evidence="7 8">
    <name type="scientific">Ceratopteris richardii</name>
    <name type="common">Triangle waterfern</name>
    <dbReference type="NCBI Taxonomy" id="49495"/>
    <lineage>
        <taxon>Eukaryota</taxon>
        <taxon>Viridiplantae</taxon>
        <taxon>Streptophyta</taxon>
        <taxon>Embryophyta</taxon>
        <taxon>Tracheophyta</taxon>
        <taxon>Polypodiopsida</taxon>
        <taxon>Polypodiidae</taxon>
        <taxon>Polypodiales</taxon>
        <taxon>Pteridineae</taxon>
        <taxon>Pteridaceae</taxon>
        <taxon>Parkerioideae</taxon>
        <taxon>Ceratopteris</taxon>
    </lineage>
</organism>
<feature type="transmembrane region" description="Helical" evidence="6">
    <location>
        <begin position="207"/>
        <end position="227"/>
    </location>
</feature>
<gene>
    <name evidence="7" type="ORF">KP509_31G071100</name>
</gene>
<evidence type="ECO:0000256" key="5">
    <source>
        <dbReference type="ARBA" id="ARBA00023136"/>
    </source>
</evidence>
<protein>
    <submittedName>
        <fullName evidence="7">Uncharacterized protein</fullName>
    </submittedName>
</protein>
<keyword evidence="8" id="KW-1185">Reference proteome</keyword>
<feature type="transmembrane region" description="Helical" evidence="6">
    <location>
        <begin position="132"/>
        <end position="149"/>
    </location>
</feature>
<keyword evidence="3 6" id="KW-0812">Transmembrane</keyword>
<name>A0A8T2QYX9_CERRI</name>
<evidence type="ECO:0000256" key="2">
    <source>
        <dbReference type="ARBA" id="ARBA00005852"/>
    </source>
</evidence>
<comment type="caution">
    <text evidence="7">The sequence shown here is derived from an EMBL/GenBank/DDBJ whole genome shotgun (WGS) entry which is preliminary data.</text>
</comment>
<dbReference type="EMBL" id="CM035436">
    <property type="protein sequence ID" value="KAH7289342.1"/>
    <property type="molecule type" value="Genomic_DNA"/>
</dbReference>
<evidence type="ECO:0000256" key="3">
    <source>
        <dbReference type="ARBA" id="ARBA00022692"/>
    </source>
</evidence>
<evidence type="ECO:0000256" key="1">
    <source>
        <dbReference type="ARBA" id="ARBA00004141"/>
    </source>
</evidence>
<dbReference type="Pfam" id="PF05562">
    <property type="entry name" value="WCOR413"/>
    <property type="match status" value="1"/>
</dbReference>
<reference evidence="7" key="1">
    <citation type="submission" date="2021-08" db="EMBL/GenBank/DDBJ databases">
        <title>WGS assembly of Ceratopteris richardii.</title>
        <authorList>
            <person name="Marchant D.B."/>
            <person name="Chen G."/>
            <person name="Jenkins J."/>
            <person name="Shu S."/>
            <person name="Leebens-Mack J."/>
            <person name="Grimwood J."/>
            <person name="Schmutz J."/>
            <person name="Soltis P."/>
            <person name="Soltis D."/>
            <person name="Chen Z.-H."/>
        </authorList>
    </citation>
    <scope>NUCLEOTIDE SEQUENCE</scope>
    <source>
        <strain evidence="7">Whitten #5841</strain>
        <tissue evidence="7">Leaf</tissue>
    </source>
</reference>
<evidence type="ECO:0000313" key="8">
    <source>
        <dbReference type="Proteomes" id="UP000825935"/>
    </source>
</evidence>
<dbReference type="Proteomes" id="UP000825935">
    <property type="component" value="Chromosome 31"/>
</dbReference>
<dbReference type="InterPro" id="IPR008892">
    <property type="entry name" value="COR413"/>
</dbReference>
<proteinExistence type="inferred from homology"/>
<keyword evidence="5 6" id="KW-0472">Membrane</keyword>
<evidence type="ECO:0000256" key="4">
    <source>
        <dbReference type="ARBA" id="ARBA00022989"/>
    </source>
</evidence>